<accession>A0AAV9D946</accession>
<dbReference type="GO" id="GO:0004300">
    <property type="term" value="F:enoyl-CoA hydratase activity"/>
    <property type="evidence" value="ECO:0007669"/>
    <property type="project" value="TreeGrafter"/>
</dbReference>
<dbReference type="GO" id="GO:0006635">
    <property type="term" value="P:fatty acid beta-oxidation"/>
    <property type="evidence" value="ECO:0007669"/>
    <property type="project" value="TreeGrafter"/>
</dbReference>
<evidence type="ECO:0000313" key="4">
    <source>
        <dbReference type="Proteomes" id="UP001180020"/>
    </source>
</evidence>
<dbReference type="GO" id="GO:0044594">
    <property type="term" value="F:17-beta-hydroxysteroid dehydrogenase (NAD+) activity"/>
    <property type="evidence" value="ECO:0007669"/>
    <property type="project" value="TreeGrafter"/>
</dbReference>
<dbReference type="InterPro" id="IPR002539">
    <property type="entry name" value="MaoC-like_dom"/>
</dbReference>
<keyword evidence="4" id="KW-1185">Reference proteome</keyword>
<gene>
    <name evidence="3" type="primary">ECH2</name>
    <name evidence="3" type="ORF">QJS10_CPB15g00320</name>
</gene>
<evidence type="ECO:0000313" key="3">
    <source>
        <dbReference type="EMBL" id="KAK1297416.1"/>
    </source>
</evidence>
<dbReference type="GO" id="GO:0003857">
    <property type="term" value="F:(3S)-3-hydroxyacyl-CoA dehydrogenase (NAD+) activity"/>
    <property type="evidence" value="ECO:0007669"/>
    <property type="project" value="TreeGrafter"/>
</dbReference>
<dbReference type="Proteomes" id="UP001180020">
    <property type="component" value="Unassembled WGS sequence"/>
</dbReference>
<dbReference type="Gene3D" id="3.10.129.10">
    <property type="entry name" value="Hotdog Thioesterase"/>
    <property type="match status" value="1"/>
</dbReference>
<dbReference type="AlphaFoldDB" id="A0AAV9D946"/>
<name>A0AAV9D946_ACOCL</name>
<reference evidence="3" key="2">
    <citation type="submission" date="2023-06" db="EMBL/GenBank/DDBJ databases">
        <authorList>
            <person name="Ma L."/>
            <person name="Liu K.-W."/>
            <person name="Li Z."/>
            <person name="Hsiao Y.-Y."/>
            <person name="Qi Y."/>
            <person name="Fu T."/>
            <person name="Tang G."/>
            <person name="Zhang D."/>
            <person name="Sun W.-H."/>
            <person name="Liu D.-K."/>
            <person name="Li Y."/>
            <person name="Chen G.-Z."/>
            <person name="Liu X.-D."/>
            <person name="Liao X.-Y."/>
            <person name="Jiang Y.-T."/>
            <person name="Yu X."/>
            <person name="Hao Y."/>
            <person name="Huang J."/>
            <person name="Zhao X.-W."/>
            <person name="Ke S."/>
            <person name="Chen Y.-Y."/>
            <person name="Wu W.-L."/>
            <person name="Hsu J.-L."/>
            <person name="Lin Y.-F."/>
            <person name="Huang M.-D."/>
            <person name="Li C.-Y."/>
            <person name="Huang L."/>
            <person name="Wang Z.-W."/>
            <person name="Zhao X."/>
            <person name="Zhong W.-Y."/>
            <person name="Peng D.-H."/>
            <person name="Ahmad S."/>
            <person name="Lan S."/>
            <person name="Zhang J.-S."/>
            <person name="Tsai W.-C."/>
            <person name="Van De Peer Y."/>
            <person name="Liu Z.-J."/>
        </authorList>
    </citation>
    <scope>NUCLEOTIDE SEQUENCE</scope>
    <source>
        <strain evidence="3">CP</strain>
        <tissue evidence="3">Leaves</tissue>
    </source>
</reference>
<evidence type="ECO:0000259" key="1">
    <source>
        <dbReference type="Pfam" id="PF01575"/>
    </source>
</evidence>
<comment type="caution">
    <text evidence="3">The sequence shown here is derived from an EMBL/GenBank/DDBJ whole genome shotgun (WGS) entry which is preliminary data.</text>
</comment>
<dbReference type="PANTHER" id="PTHR13078:SF56">
    <property type="entry name" value="PEROXISOMAL MULTIFUNCTIONAL ENZYME TYPE 2"/>
    <property type="match status" value="1"/>
</dbReference>
<dbReference type="GO" id="GO:0005777">
    <property type="term" value="C:peroxisome"/>
    <property type="evidence" value="ECO:0007669"/>
    <property type="project" value="TreeGrafter"/>
</dbReference>
<organism evidence="3 4">
    <name type="scientific">Acorus calamus</name>
    <name type="common">Sweet flag</name>
    <dbReference type="NCBI Taxonomy" id="4465"/>
    <lineage>
        <taxon>Eukaryota</taxon>
        <taxon>Viridiplantae</taxon>
        <taxon>Streptophyta</taxon>
        <taxon>Embryophyta</taxon>
        <taxon>Tracheophyta</taxon>
        <taxon>Spermatophyta</taxon>
        <taxon>Magnoliopsida</taxon>
        <taxon>Liliopsida</taxon>
        <taxon>Acoraceae</taxon>
        <taxon>Acorus</taxon>
    </lineage>
</organism>
<feature type="domain" description="Peroxisomal multifunctional enzyme type 2-like N-terminal" evidence="2">
    <location>
        <begin position="26"/>
        <end position="159"/>
    </location>
</feature>
<dbReference type="InterPro" id="IPR029069">
    <property type="entry name" value="HotDog_dom_sf"/>
</dbReference>
<sequence>MAASNPPLSAIDPDLVISHKFPDTTFTYDERDVALYALGIGACGGNALDEDELKYVYHKNGQSFVKVLPTFAALFPFRNKQDVGDVAGLRFDPKLLLHGQQYMEIYKPFPSNACVENKVAIAGLHDKGKATILELETISYEKESGEVLCMNRSTIYLRGAGGFSKASPPYSYSNYPTGQVVRVTIPTREPSKVYEDCMQQSQALLYRLSGDYNPLHSDPTVAHVAGFSRPILHGLCTLGFAVRAIVKCICNGDPTTVKSIMGRFLLHVYPGETLITEMWLEGSRVIYQMKVKERNRTVLSGYVVLNRIISSL</sequence>
<protein>
    <submittedName>
        <fullName evidence="3">Enoyl-CoA hydratase 2, peroxisomal</fullName>
    </submittedName>
</protein>
<dbReference type="PANTHER" id="PTHR13078">
    <property type="entry name" value="PEROXISOMAL MULTIFUNCTIONAL ENZYME TYPE 2-RELATED"/>
    <property type="match status" value="1"/>
</dbReference>
<dbReference type="Pfam" id="PF01575">
    <property type="entry name" value="MaoC_dehydratas"/>
    <property type="match status" value="1"/>
</dbReference>
<feature type="domain" description="MaoC-like" evidence="1">
    <location>
        <begin position="186"/>
        <end position="297"/>
    </location>
</feature>
<dbReference type="InterPro" id="IPR054357">
    <property type="entry name" value="MFE-2_N"/>
</dbReference>
<dbReference type="SUPFAM" id="SSF54637">
    <property type="entry name" value="Thioesterase/thiol ester dehydrase-isomerase"/>
    <property type="match status" value="2"/>
</dbReference>
<proteinExistence type="predicted"/>
<dbReference type="Pfam" id="PF22622">
    <property type="entry name" value="MFE-2_hydrat-2_N"/>
    <property type="match status" value="1"/>
</dbReference>
<evidence type="ECO:0000259" key="2">
    <source>
        <dbReference type="Pfam" id="PF22622"/>
    </source>
</evidence>
<reference evidence="3" key="1">
    <citation type="journal article" date="2023" name="Nat. Commun.">
        <title>Diploid and tetraploid genomes of Acorus and the evolution of monocots.</title>
        <authorList>
            <person name="Ma L."/>
            <person name="Liu K.W."/>
            <person name="Li Z."/>
            <person name="Hsiao Y.Y."/>
            <person name="Qi Y."/>
            <person name="Fu T."/>
            <person name="Tang G.D."/>
            <person name="Zhang D."/>
            <person name="Sun W.H."/>
            <person name="Liu D.K."/>
            <person name="Li Y."/>
            <person name="Chen G.Z."/>
            <person name="Liu X.D."/>
            <person name="Liao X.Y."/>
            <person name="Jiang Y.T."/>
            <person name="Yu X."/>
            <person name="Hao Y."/>
            <person name="Huang J."/>
            <person name="Zhao X.W."/>
            <person name="Ke S."/>
            <person name="Chen Y.Y."/>
            <person name="Wu W.L."/>
            <person name="Hsu J.L."/>
            <person name="Lin Y.F."/>
            <person name="Huang M.D."/>
            <person name="Li C.Y."/>
            <person name="Huang L."/>
            <person name="Wang Z.W."/>
            <person name="Zhao X."/>
            <person name="Zhong W.Y."/>
            <person name="Peng D.H."/>
            <person name="Ahmad S."/>
            <person name="Lan S."/>
            <person name="Zhang J.S."/>
            <person name="Tsai W.C."/>
            <person name="Van de Peer Y."/>
            <person name="Liu Z.J."/>
        </authorList>
    </citation>
    <scope>NUCLEOTIDE SEQUENCE</scope>
    <source>
        <strain evidence="3">CP</strain>
    </source>
</reference>
<dbReference type="CDD" id="cd03448">
    <property type="entry name" value="HDE_HSD"/>
    <property type="match status" value="1"/>
</dbReference>
<dbReference type="EMBL" id="JAUJYO010000015">
    <property type="protein sequence ID" value="KAK1297416.1"/>
    <property type="molecule type" value="Genomic_DNA"/>
</dbReference>